<keyword evidence="4 7" id="KW-1133">Transmembrane helix</keyword>
<protein>
    <submittedName>
        <fullName evidence="8">Metal ABC transporter permease</fullName>
    </submittedName>
</protein>
<dbReference type="GO" id="GO:0071281">
    <property type="term" value="P:cellular response to iron ion"/>
    <property type="evidence" value="ECO:0007669"/>
    <property type="project" value="UniProtKB-ARBA"/>
</dbReference>
<accession>A0A4P7HKX9</accession>
<evidence type="ECO:0000256" key="3">
    <source>
        <dbReference type="ARBA" id="ARBA00022692"/>
    </source>
</evidence>
<dbReference type="GO" id="GO:0055085">
    <property type="term" value="P:transmembrane transport"/>
    <property type="evidence" value="ECO:0007669"/>
    <property type="project" value="InterPro"/>
</dbReference>
<feature type="transmembrane region" description="Helical" evidence="7">
    <location>
        <begin position="93"/>
        <end position="112"/>
    </location>
</feature>
<dbReference type="GO" id="GO:0010043">
    <property type="term" value="P:response to zinc ion"/>
    <property type="evidence" value="ECO:0007669"/>
    <property type="project" value="TreeGrafter"/>
</dbReference>
<keyword evidence="5 7" id="KW-0472">Membrane</keyword>
<dbReference type="Gene3D" id="1.10.3470.10">
    <property type="entry name" value="ABC transporter involved in vitamin B12 uptake, BtuC"/>
    <property type="match status" value="1"/>
</dbReference>
<feature type="transmembrane region" description="Helical" evidence="7">
    <location>
        <begin position="217"/>
        <end position="240"/>
    </location>
</feature>
<reference evidence="9" key="1">
    <citation type="submission" date="2019-03" db="EMBL/GenBank/DDBJ databases">
        <authorList>
            <person name="Li J."/>
        </authorList>
    </citation>
    <scope>NUCLEOTIDE SEQUENCE [LARGE SCALE GENOMIC DNA]</scope>
    <source>
        <strain evidence="9">2251</strain>
    </source>
</reference>
<dbReference type="FunFam" id="1.10.3470.10:FF:000003">
    <property type="entry name" value="Iron ABC transporter permease SitD"/>
    <property type="match status" value="1"/>
</dbReference>
<evidence type="ECO:0000256" key="7">
    <source>
        <dbReference type="SAM" id="Phobius"/>
    </source>
</evidence>
<comment type="similarity">
    <text evidence="2 6">Belongs to the ABC-3 integral membrane protein family.</text>
</comment>
<dbReference type="InterPro" id="IPR001626">
    <property type="entry name" value="ABC_TroCD"/>
</dbReference>
<evidence type="ECO:0000256" key="4">
    <source>
        <dbReference type="ARBA" id="ARBA00022989"/>
    </source>
</evidence>
<dbReference type="Pfam" id="PF00950">
    <property type="entry name" value="ABC-3"/>
    <property type="match status" value="1"/>
</dbReference>
<feature type="transmembrane region" description="Helical" evidence="7">
    <location>
        <begin position="246"/>
        <end position="264"/>
    </location>
</feature>
<feature type="transmembrane region" description="Helical" evidence="7">
    <location>
        <begin position="56"/>
        <end position="81"/>
    </location>
</feature>
<dbReference type="InterPro" id="IPR037294">
    <property type="entry name" value="ABC_BtuC-like"/>
</dbReference>
<feature type="transmembrane region" description="Helical" evidence="7">
    <location>
        <begin position="12"/>
        <end position="36"/>
    </location>
</feature>
<evidence type="ECO:0000313" key="9">
    <source>
        <dbReference type="Proteomes" id="UP000296374"/>
    </source>
</evidence>
<keyword evidence="6" id="KW-0813">Transport</keyword>
<evidence type="ECO:0000256" key="6">
    <source>
        <dbReference type="RuleBase" id="RU003943"/>
    </source>
</evidence>
<proteinExistence type="inferred from homology"/>
<gene>
    <name evidence="8" type="ORF">E4191_09140</name>
</gene>
<organism evidence="8 9">
    <name type="scientific">Paracoccus liaowanqingii</name>
    <dbReference type="NCBI Taxonomy" id="2560053"/>
    <lineage>
        <taxon>Bacteria</taxon>
        <taxon>Pseudomonadati</taxon>
        <taxon>Pseudomonadota</taxon>
        <taxon>Alphaproteobacteria</taxon>
        <taxon>Rhodobacterales</taxon>
        <taxon>Paracoccaceae</taxon>
        <taxon>Paracoccus</taxon>
    </lineage>
</organism>
<evidence type="ECO:0000313" key="8">
    <source>
        <dbReference type="EMBL" id="QBX34859.1"/>
    </source>
</evidence>
<keyword evidence="3 6" id="KW-0812">Transmembrane</keyword>
<dbReference type="CDD" id="cd06550">
    <property type="entry name" value="TM_ABC_iron-siderophores_like"/>
    <property type="match status" value="1"/>
</dbReference>
<dbReference type="GO" id="GO:0043190">
    <property type="term" value="C:ATP-binding cassette (ABC) transporter complex"/>
    <property type="evidence" value="ECO:0007669"/>
    <property type="project" value="InterPro"/>
</dbReference>
<evidence type="ECO:0000256" key="1">
    <source>
        <dbReference type="ARBA" id="ARBA00004141"/>
    </source>
</evidence>
<dbReference type="Proteomes" id="UP000296374">
    <property type="component" value="Chromosome"/>
</dbReference>
<dbReference type="AlphaFoldDB" id="A0A4P7HKX9"/>
<dbReference type="PANTHER" id="PTHR30477:SF24">
    <property type="entry name" value="IRON TRANSPORT SYSTEM MEMBRANE PROTEIN HI_0359-RELATED"/>
    <property type="match status" value="1"/>
</dbReference>
<evidence type="ECO:0000256" key="2">
    <source>
        <dbReference type="ARBA" id="ARBA00008034"/>
    </source>
</evidence>
<dbReference type="EMBL" id="CP038439">
    <property type="protein sequence ID" value="QBX34859.1"/>
    <property type="molecule type" value="Genomic_DNA"/>
</dbReference>
<comment type="subcellular location">
    <subcellularLocation>
        <location evidence="6">Cell membrane</location>
        <topology evidence="6">Multi-pass membrane protein</topology>
    </subcellularLocation>
    <subcellularLocation>
        <location evidence="1">Membrane</location>
        <topology evidence="1">Multi-pass membrane protein</topology>
    </subcellularLocation>
</comment>
<dbReference type="KEGG" id="plia:E4191_09140"/>
<dbReference type="PANTHER" id="PTHR30477">
    <property type="entry name" value="ABC-TRANSPORTER METAL-BINDING PROTEIN"/>
    <property type="match status" value="1"/>
</dbReference>
<feature type="transmembrane region" description="Helical" evidence="7">
    <location>
        <begin position="177"/>
        <end position="205"/>
    </location>
</feature>
<dbReference type="SUPFAM" id="SSF81345">
    <property type="entry name" value="ABC transporter involved in vitamin B12 uptake, BtuC"/>
    <property type="match status" value="1"/>
</dbReference>
<sequence length="271" mass="28290">MNGLLLPFTFPVMADAALIAVIVAIPAALLSCFLVLKGWALMGDGISHAVLPGIVLAYAMGLPLLVGAFAAGMICALSAGWLDENSRIKPDTALGVVMAGMFAFGLILFTLFPPGVHLDHILFGNILGIGPQDFAQALPIALAVTGALILKWRDFALLAFDPVQARVSGLRVGWLHYGMLAMIAASVVAMLSAVGIILAVGLLIAPGAIAFLLTRRLALMMGLATAIAVASSLSGIWASFWLDSAPAPTIIVILTGVFILAFTWRQIAPRH</sequence>
<name>A0A4P7HKX9_9RHOB</name>
<dbReference type="RefSeq" id="WP_135313146.1">
    <property type="nucleotide sequence ID" value="NZ_CP038439.1"/>
</dbReference>
<evidence type="ECO:0000256" key="5">
    <source>
        <dbReference type="ARBA" id="ARBA00023136"/>
    </source>
</evidence>